<evidence type="ECO:0000259" key="5">
    <source>
        <dbReference type="Pfam" id="PF09994"/>
    </source>
</evidence>
<dbReference type="CDD" id="cd00200">
    <property type="entry name" value="WD40"/>
    <property type="match status" value="1"/>
</dbReference>
<sequence length="1087" mass="120203">MPPNHGSIEPDTIPMAGQPEMPARQKADPPACACFERRGRNLVVCIDGTANQFSAKVGFLKASRSCHDLLNIHRRIPTGIGTYVRGSKFSPTRWMQALDHNIDMAIAWHFKRIVLSAYQWLSENYEDGDRIFLFGFSRGAYQARVIAGMIEWGVPKVGLLHKGNNEQIAFAYELYMAITAMQTRASTSGKSPNSTATTPALAGEPSPMELSARFKSTLSRRNVKVHFVGAWDTVSSIGFARGKSLPETTTGMSHVCVFRHALALDERRVKFLPEYANGGAGPKEARSNIKEVWFAGSHSDIGGGNASNLGLDKFGPSLRWMTNEATISGLLVEDFRGEWQLVGKPTKSMNWFWLIMECLPFTRLSYNPVRSDVEAHTTNRRVMDGQLIHESVFLPDPQTFRRPAARLPSQITWDAIATDVSKERIEPDPYTSTGDVIQDILQGERSAYNRRVLMTLVSSETGRNIIERDTDVAQLFKALDFIRTRDDIEAEERKACLANCLLALGAFRSLPADDAVQEWTLATANLLYHDDNQQIRQAFDEHDVHQAVYQIRALFQDAVRKIMDALTGGEPMSDLERRVLAMLWTSDSGKEVITRCSDVNTLFNTLSVVQNDVSMTVESRKHRSTDLAIALSAFDPSAYAAEKDREFAKCLPDIDTQRPGIGSELLRFISLRLAQHLVAKLERLDPDHDMLEVLLSSGRESIRDATDISRLLESLAAGRSNKAMPLETWQIYVTDVAFVLGTFSSLPSSVCPYRNSDLTDLFSDADVQRPGVRENMDRIRQIFGDRLLKAVEGHTNIVCSVSFSADGSQIASGSGDNTIRIWNADTGKEVREPLRGHTSYVNSVSFSPDGKRLASASTDGTVRLWDVETGQRIGQPLEEHTNWVCCVAFSPDGNRIVSGSVDRTLRLWDAHTGQAIGEPFRGHSDYVQSVAFSPDGKHIASGSSDSTIRLWDAETGEPVGEPLQGHNSSVFSVAYSPDGTRIVSGSYDKTIRIWDTQTRQTVVGPLQGHKKDVNSVAFSPDGKHVVSGSEDGTMRIWDTQTGQTVAGPWEAHGGEYGVRSVAFSPNGKRLVSGGYDNMVKIWDGEVD</sequence>
<keyword evidence="2" id="KW-0677">Repeat</keyword>
<feature type="repeat" description="WD" evidence="3">
    <location>
        <begin position="877"/>
        <end position="918"/>
    </location>
</feature>
<feature type="domain" description="EML-like second beta-propeller" evidence="6">
    <location>
        <begin position="886"/>
        <end position="1046"/>
    </location>
</feature>
<dbReference type="PANTHER" id="PTHR22847">
    <property type="entry name" value="WD40 REPEAT PROTEIN"/>
    <property type="match status" value="1"/>
</dbReference>
<dbReference type="HOGENOM" id="CLU_005049_4_1_1"/>
<dbReference type="SMART" id="SM00320">
    <property type="entry name" value="WD40"/>
    <property type="match status" value="7"/>
</dbReference>
<dbReference type="GeneID" id="18880286"/>
<accession>R7S2Y6</accession>
<protein>
    <submittedName>
        <fullName evidence="7">Uncharacterized protein</fullName>
    </submittedName>
</protein>
<organism evidence="7 8">
    <name type="scientific">Punctularia strigosozonata (strain HHB-11173)</name>
    <name type="common">White-rot fungus</name>
    <dbReference type="NCBI Taxonomy" id="741275"/>
    <lineage>
        <taxon>Eukaryota</taxon>
        <taxon>Fungi</taxon>
        <taxon>Dikarya</taxon>
        <taxon>Basidiomycota</taxon>
        <taxon>Agaricomycotina</taxon>
        <taxon>Agaricomycetes</taxon>
        <taxon>Corticiales</taxon>
        <taxon>Punctulariaceae</taxon>
        <taxon>Punctularia</taxon>
    </lineage>
</organism>
<dbReference type="KEGG" id="psq:PUNSTDRAFT_139337"/>
<dbReference type="PROSITE" id="PS50294">
    <property type="entry name" value="WD_REPEATS_REGION"/>
    <property type="match status" value="7"/>
</dbReference>
<feature type="domain" description="T6SS Phospholipase effector Tle1-like catalytic" evidence="5">
    <location>
        <begin position="40"/>
        <end position="324"/>
    </location>
</feature>
<feature type="repeat" description="WD" evidence="3">
    <location>
        <begin position="1051"/>
        <end position="1087"/>
    </location>
</feature>
<dbReference type="InterPro" id="IPR029058">
    <property type="entry name" value="AB_hydrolase_fold"/>
</dbReference>
<keyword evidence="8" id="KW-1185">Reference proteome</keyword>
<dbReference type="OMA" id="EICCHIT"/>
<feature type="region of interest" description="Disordered" evidence="4">
    <location>
        <begin position="186"/>
        <end position="206"/>
    </location>
</feature>
<dbReference type="InterPro" id="IPR055442">
    <property type="entry name" value="Beta-prop_EML-like_2nd"/>
</dbReference>
<dbReference type="EMBL" id="JH687560">
    <property type="protein sequence ID" value="EIN03616.1"/>
    <property type="molecule type" value="Genomic_DNA"/>
</dbReference>
<keyword evidence="1 3" id="KW-0853">WD repeat</keyword>
<feature type="repeat" description="WD" evidence="3">
    <location>
        <begin position="791"/>
        <end position="832"/>
    </location>
</feature>
<evidence type="ECO:0000313" key="7">
    <source>
        <dbReference type="EMBL" id="EIN03616.1"/>
    </source>
</evidence>
<dbReference type="SUPFAM" id="SSF53474">
    <property type="entry name" value="alpha/beta-Hydrolases"/>
    <property type="match status" value="1"/>
</dbReference>
<dbReference type="PRINTS" id="PR00320">
    <property type="entry name" value="GPROTEINBRPT"/>
</dbReference>
<feature type="repeat" description="WD" evidence="3">
    <location>
        <begin position="1006"/>
        <end position="1047"/>
    </location>
</feature>
<feature type="compositionally biased region" description="Polar residues" evidence="4">
    <location>
        <begin position="186"/>
        <end position="198"/>
    </location>
</feature>
<evidence type="ECO:0000313" key="8">
    <source>
        <dbReference type="Proteomes" id="UP000054196"/>
    </source>
</evidence>
<dbReference type="PROSITE" id="PS00678">
    <property type="entry name" value="WD_REPEATS_1"/>
    <property type="match status" value="7"/>
</dbReference>
<evidence type="ECO:0000259" key="6">
    <source>
        <dbReference type="Pfam" id="PF23414"/>
    </source>
</evidence>
<feature type="repeat" description="WD" evidence="3">
    <location>
        <begin position="963"/>
        <end position="1004"/>
    </location>
</feature>
<dbReference type="Proteomes" id="UP000054196">
    <property type="component" value="Unassembled WGS sequence"/>
</dbReference>
<feature type="repeat" description="WD" evidence="3">
    <location>
        <begin position="834"/>
        <end position="875"/>
    </location>
</feature>
<dbReference type="PROSITE" id="PS50082">
    <property type="entry name" value="WD_REPEATS_2"/>
    <property type="match status" value="7"/>
</dbReference>
<dbReference type="Gene3D" id="2.130.10.10">
    <property type="entry name" value="YVTN repeat-like/Quinoprotein amine dehydrogenase"/>
    <property type="match status" value="3"/>
</dbReference>
<dbReference type="Pfam" id="PF00400">
    <property type="entry name" value="WD40"/>
    <property type="match status" value="3"/>
</dbReference>
<dbReference type="InterPro" id="IPR020472">
    <property type="entry name" value="WD40_PAC1"/>
</dbReference>
<dbReference type="RefSeq" id="XP_007389103.1">
    <property type="nucleotide sequence ID" value="XM_007389041.1"/>
</dbReference>
<feature type="repeat" description="WD" evidence="3">
    <location>
        <begin position="920"/>
        <end position="961"/>
    </location>
</feature>
<dbReference type="Pfam" id="PF23414">
    <property type="entry name" value="Beta-prop_EML_2"/>
    <property type="match status" value="1"/>
</dbReference>
<dbReference type="InterPro" id="IPR019775">
    <property type="entry name" value="WD40_repeat_CS"/>
</dbReference>
<dbReference type="OrthoDB" id="538223at2759"/>
<evidence type="ECO:0000256" key="4">
    <source>
        <dbReference type="SAM" id="MobiDB-lite"/>
    </source>
</evidence>
<dbReference type="InterPro" id="IPR015943">
    <property type="entry name" value="WD40/YVTN_repeat-like_dom_sf"/>
</dbReference>
<evidence type="ECO:0000256" key="1">
    <source>
        <dbReference type="ARBA" id="ARBA00022574"/>
    </source>
</evidence>
<dbReference type="InterPro" id="IPR036322">
    <property type="entry name" value="WD40_repeat_dom_sf"/>
</dbReference>
<dbReference type="InterPro" id="IPR001680">
    <property type="entry name" value="WD40_rpt"/>
</dbReference>
<name>R7S2Y6_PUNST</name>
<dbReference type="Pfam" id="PF09994">
    <property type="entry name" value="T6SS_Tle1-like_cat"/>
    <property type="match status" value="1"/>
</dbReference>
<evidence type="ECO:0000256" key="2">
    <source>
        <dbReference type="ARBA" id="ARBA00022737"/>
    </source>
</evidence>
<dbReference type="eggNOG" id="KOG0266">
    <property type="taxonomic scope" value="Eukaryota"/>
</dbReference>
<evidence type="ECO:0000256" key="3">
    <source>
        <dbReference type="PROSITE-ProRule" id="PRU00221"/>
    </source>
</evidence>
<dbReference type="SUPFAM" id="SSF50978">
    <property type="entry name" value="WD40 repeat-like"/>
    <property type="match status" value="1"/>
</dbReference>
<reference evidence="8" key="1">
    <citation type="journal article" date="2012" name="Science">
        <title>The Paleozoic origin of enzymatic lignin decomposition reconstructed from 31 fungal genomes.</title>
        <authorList>
            <person name="Floudas D."/>
            <person name="Binder M."/>
            <person name="Riley R."/>
            <person name="Barry K."/>
            <person name="Blanchette R.A."/>
            <person name="Henrissat B."/>
            <person name="Martinez A.T."/>
            <person name="Otillar R."/>
            <person name="Spatafora J.W."/>
            <person name="Yadav J.S."/>
            <person name="Aerts A."/>
            <person name="Benoit I."/>
            <person name="Boyd A."/>
            <person name="Carlson A."/>
            <person name="Copeland A."/>
            <person name="Coutinho P.M."/>
            <person name="de Vries R.P."/>
            <person name="Ferreira P."/>
            <person name="Findley K."/>
            <person name="Foster B."/>
            <person name="Gaskell J."/>
            <person name="Glotzer D."/>
            <person name="Gorecki P."/>
            <person name="Heitman J."/>
            <person name="Hesse C."/>
            <person name="Hori C."/>
            <person name="Igarashi K."/>
            <person name="Jurgens J.A."/>
            <person name="Kallen N."/>
            <person name="Kersten P."/>
            <person name="Kohler A."/>
            <person name="Kuees U."/>
            <person name="Kumar T.K.A."/>
            <person name="Kuo A."/>
            <person name="LaButti K."/>
            <person name="Larrondo L.F."/>
            <person name="Lindquist E."/>
            <person name="Ling A."/>
            <person name="Lombard V."/>
            <person name="Lucas S."/>
            <person name="Lundell T."/>
            <person name="Martin R."/>
            <person name="McLaughlin D.J."/>
            <person name="Morgenstern I."/>
            <person name="Morin E."/>
            <person name="Murat C."/>
            <person name="Nagy L.G."/>
            <person name="Nolan M."/>
            <person name="Ohm R.A."/>
            <person name="Patyshakuliyeva A."/>
            <person name="Rokas A."/>
            <person name="Ruiz-Duenas F.J."/>
            <person name="Sabat G."/>
            <person name="Salamov A."/>
            <person name="Samejima M."/>
            <person name="Schmutz J."/>
            <person name="Slot J.C."/>
            <person name="St John F."/>
            <person name="Stenlid J."/>
            <person name="Sun H."/>
            <person name="Sun S."/>
            <person name="Syed K."/>
            <person name="Tsang A."/>
            <person name="Wiebenga A."/>
            <person name="Young D."/>
            <person name="Pisabarro A."/>
            <person name="Eastwood D.C."/>
            <person name="Martin F."/>
            <person name="Cullen D."/>
            <person name="Grigoriev I.V."/>
            <person name="Hibbett D.S."/>
        </authorList>
    </citation>
    <scope>NUCLEOTIDE SEQUENCE [LARGE SCALE GENOMIC DNA]</scope>
    <source>
        <strain evidence="8">HHB-11173 SS5</strain>
    </source>
</reference>
<dbReference type="AlphaFoldDB" id="R7S2Y6"/>
<proteinExistence type="predicted"/>
<dbReference type="InterPro" id="IPR018712">
    <property type="entry name" value="Tle1-like_cat"/>
</dbReference>
<gene>
    <name evidence="7" type="ORF">PUNSTDRAFT_139337</name>
</gene>
<dbReference type="GO" id="GO:1990234">
    <property type="term" value="C:transferase complex"/>
    <property type="evidence" value="ECO:0007669"/>
    <property type="project" value="UniProtKB-ARBA"/>
</dbReference>
<feature type="region of interest" description="Disordered" evidence="4">
    <location>
        <begin position="1"/>
        <end position="23"/>
    </location>
</feature>
<dbReference type="PANTHER" id="PTHR22847:SF637">
    <property type="entry name" value="WD REPEAT DOMAIN 5B"/>
    <property type="match status" value="1"/>
</dbReference>